<accession>A0A6J3L5P0</accession>
<keyword evidence="1" id="KW-1185">Reference proteome</keyword>
<evidence type="ECO:0000313" key="4">
    <source>
        <dbReference type="RefSeq" id="XP_033360946.1"/>
    </source>
</evidence>
<name>A0A6J3L5P0_9HYME</name>
<protein>
    <submittedName>
        <fullName evidence="2 3">Uncharacterized protein LOC117239479 isoform X1</fullName>
    </submittedName>
</protein>
<dbReference type="KEGG" id="bvk:117239479"/>
<dbReference type="Proteomes" id="UP000504631">
    <property type="component" value="Unplaced"/>
</dbReference>
<evidence type="ECO:0000313" key="3">
    <source>
        <dbReference type="RefSeq" id="XP_033360945.1"/>
    </source>
</evidence>
<dbReference type="RefSeq" id="XP_033360943.1">
    <property type="nucleotide sequence ID" value="XM_033505052.1"/>
</dbReference>
<proteinExistence type="predicted"/>
<dbReference type="InterPro" id="IPR036788">
    <property type="entry name" value="T_IF-3_C_sf"/>
</dbReference>
<dbReference type="GO" id="GO:0006413">
    <property type="term" value="P:translational initiation"/>
    <property type="evidence" value="ECO:0007669"/>
    <property type="project" value="InterPro"/>
</dbReference>
<reference evidence="2 3" key="1">
    <citation type="submission" date="2025-04" db="UniProtKB">
        <authorList>
            <consortium name="RefSeq"/>
        </authorList>
    </citation>
    <scope>IDENTIFICATION</scope>
    <source>
        <tissue evidence="2 3">Muscle</tissue>
    </source>
</reference>
<sequence>MSKFLFKSIRLFLIKNNSNVNQYVQSFSKSYMDDADGKEKKRKTQRIPKITLIHTDKSISVISLEDAEKLAKRRNLGLIHVSNASKSGRSVYELENSSKIDKITSDVAETHKNEQKTKSVKLFTIKQNIKDYDLNVKINNINKTLKRNYKAKIFFSHPKGLQEEVIEEMKQKIQGIISGTQKRKDSTILVYTPLLTDENISSKEDVNDK</sequence>
<dbReference type="Gene3D" id="3.30.110.10">
    <property type="entry name" value="Translation initiation factor 3 (IF-3), C-terminal domain"/>
    <property type="match status" value="1"/>
</dbReference>
<dbReference type="AlphaFoldDB" id="A0A6J3L5P0"/>
<dbReference type="GeneID" id="117239479"/>
<dbReference type="SUPFAM" id="SSF55200">
    <property type="entry name" value="Translation initiation factor IF3, C-terminal domain"/>
    <property type="match status" value="1"/>
</dbReference>
<evidence type="ECO:0000313" key="1">
    <source>
        <dbReference type="Proteomes" id="UP000504631"/>
    </source>
</evidence>
<dbReference type="RefSeq" id="XP_033360946.1">
    <property type="nucleotide sequence ID" value="XM_033505055.1"/>
</dbReference>
<dbReference type="RefSeq" id="XP_033360945.1">
    <property type="nucleotide sequence ID" value="XM_033505054.1"/>
</dbReference>
<gene>
    <name evidence="2 3 4" type="primary">LOC117239479</name>
</gene>
<dbReference type="CTD" id="36335"/>
<organism evidence="1 2">
    <name type="scientific">Bombus vosnesenskii</name>
    <dbReference type="NCBI Taxonomy" id="207650"/>
    <lineage>
        <taxon>Eukaryota</taxon>
        <taxon>Metazoa</taxon>
        <taxon>Ecdysozoa</taxon>
        <taxon>Arthropoda</taxon>
        <taxon>Hexapoda</taxon>
        <taxon>Insecta</taxon>
        <taxon>Pterygota</taxon>
        <taxon>Neoptera</taxon>
        <taxon>Endopterygota</taxon>
        <taxon>Hymenoptera</taxon>
        <taxon>Apocrita</taxon>
        <taxon>Aculeata</taxon>
        <taxon>Apoidea</taxon>
        <taxon>Anthophila</taxon>
        <taxon>Apidae</taxon>
        <taxon>Bombus</taxon>
        <taxon>Pyrobombus</taxon>
    </lineage>
</organism>
<evidence type="ECO:0000313" key="2">
    <source>
        <dbReference type="RefSeq" id="XP_033360943.1"/>
    </source>
</evidence>